<dbReference type="Pfam" id="PF08241">
    <property type="entry name" value="Methyltransf_11"/>
    <property type="match status" value="1"/>
</dbReference>
<keyword evidence="4" id="KW-1185">Reference proteome</keyword>
<evidence type="ECO:0000313" key="4">
    <source>
        <dbReference type="Proteomes" id="UP000035352"/>
    </source>
</evidence>
<dbReference type="InterPro" id="IPR013216">
    <property type="entry name" value="Methyltransf_11"/>
</dbReference>
<evidence type="ECO:0000256" key="1">
    <source>
        <dbReference type="SAM" id="MobiDB-lite"/>
    </source>
</evidence>
<dbReference type="Gene3D" id="3.40.50.150">
    <property type="entry name" value="Vaccinia Virus protein VP39"/>
    <property type="match status" value="1"/>
</dbReference>
<sequence>MDEWLLTPAGRYLLAWEQQQLDRTVGDLFGFHAVQLGLPQLDGLGQNRMPHRWTAVDRLSLGDPATIQAPCGPPEGAPARVAGQPAPRALVTDFDALPFETQSLDLVVLPHTLELARDPHQTLREVDRVLVPEGKLVAIGLNPASLWGAQQRTAPLLSRLGMGTDFLPPRGDLIGYWRLRDWLRLLSFDIERGRFGCYRPALRSQQWLDRFGWMEPAGDRWWPVLGAVYFLVATKRVRGMRLIGPAWKQRQQSQRARAVAARREPISESSDASRR</sequence>
<dbReference type="SUPFAM" id="SSF53335">
    <property type="entry name" value="S-adenosyl-L-methionine-dependent methyltransferases"/>
    <property type="match status" value="1"/>
</dbReference>
<dbReference type="Proteomes" id="UP000035352">
    <property type="component" value="Chromosome"/>
</dbReference>
<dbReference type="InterPro" id="IPR029063">
    <property type="entry name" value="SAM-dependent_MTases_sf"/>
</dbReference>
<name>A0A0G3BHX0_9BURK</name>
<feature type="compositionally biased region" description="Basic and acidic residues" evidence="1">
    <location>
        <begin position="261"/>
        <end position="275"/>
    </location>
</feature>
<dbReference type="KEGG" id="pbh:AAW51_2256"/>
<dbReference type="GO" id="GO:0032259">
    <property type="term" value="P:methylation"/>
    <property type="evidence" value="ECO:0007669"/>
    <property type="project" value="UniProtKB-KW"/>
</dbReference>
<evidence type="ECO:0000313" key="3">
    <source>
        <dbReference type="EMBL" id="AKJ28947.1"/>
    </source>
</evidence>
<dbReference type="PATRIC" id="fig|413882.6.peg.2363"/>
<feature type="domain" description="Methyltransferase type 11" evidence="2">
    <location>
        <begin position="85"/>
        <end position="137"/>
    </location>
</feature>
<dbReference type="AlphaFoldDB" id="A0A0G3BHX0"/>
<dbReference type="STRING" id="413882.AAW51_2256"/>
<proteinExistence type="predicted"/>
<keyword evidence="3" id="KW-0808">Transferase</keyword>
<feature type="region of interest" description="Disordered" evidence="1">
    <location>
        <begin position="252"/>
        <end position="275"/>
    </location>
</feature>
<accession>A0A0G3BHX0</accession>
<dbReference type="OrthoDB" id="6191410at2"/>
<protein>
    <submittedName>
        <fullName evidence="3">Methyltransferase type 11</fullName>
    </submittedName>
</protein>
<keyword evidence="3" id="KW-0489">Methyltransferase</keyword>
<evidence type="ECO:0000259" key="2">
    <source>
        <dbReference type="Pfam" id="PF08241"/>
    </source>
</evidence>
<gene>
    <name evidence="3" type="ORF">AAW51_2256</name>
</gene>
<dbReference type="GO" id="GO:0008757">
    <property type="term" value="F:S-adenosylmethionine-dependent methyltransferase activity"/>
    <property type="evidence" value="ECO:0007669"/>
    <property type="project" value="InterPro"/>
</dbReference>
<dbReference type="EMBL" id="CP011371">
    <property type="protein sequence ID" value="AKJ28947.1"/>
    <property type="molecule type" value="Genomic_DNA"/>
</dbReference>
<reference evidence="3 4" key="1">
    <citation type="submission" date="2015-05" db="EMBL/GenBank/DDBJ databases">
        <authorList>
            <person name="Tang B."/>
            <person name="Yu Y."/>
        </authorList>
    </citation>
    <scope>NUCLEOTIDE SEQUENCE [LARGE SCALE GENOMIC DNA]</scope>
    <source>
        <strain evidence="3 4">DSM 7029</strain>
    </source>
</reference>
<organism evidence="3 4">
    <name type="scientific">Caldimonas brevitalea</name>
    <dbReference type="NCBI Taxonomy" id="413882"/>
    <lineage>
        <taxon>Bacteria</taxon>
        <taxon>Pseudomonadati</taxon>
        <taxon>Pseudomonadota</taxon>
        <taxon>Betaproteobacteria</taxon>
        <taxon>Burkholderiales</taxon>
        <taxon>Sphaerotilaceae</taxon>
        <taxon>Caldimonas</taxon>
    </lineage>
</organism>